<evidence type="ECO:0000256" key="1">
    <source>
        <dbReference type="SAM" id="MobiDB-lite"/>
    </source>
</evidence>
<accession>A0A560G735</accession>
<evidence type="ECO:0000313" key="3">
    <source>
        <dbReference type="EMBL" id="TWB29637.1"/>
    </source>
</evidence>
<organism evidence="3 4">
    <name type="scientific">Nitrospirillum amazonense</name>
    <dbReference type="NCBI Taxonomy" id="28077"/>
    <lineage>
        <taxon>Bacteria</taxon>
        <taxon>Pseudomonadati</taxon>
        <taxon>Pseudomonadota</taxon>
        <taxon>Alphaproteobacteria</taxon>
        <taxon>Rhodospirillales</taxon>
        <taxon>Azospirillaceae</taxon>
        <taxon>Nitrospirillum</taxon>
    </lineage>
</organism>
<dbReference type="EMBL" id="VITO01000003">
    <property type="protein sequence ID" value="TWB29637.1"/>
    <property type="molecule type" value="Genomic_DNA"/>
</dbReference>
<keyword evidence="4" id="KW-1185">Reference proteome</keyword>
<reference evidence="3 4" key="1">
    <citation type="submission" date="2019-06" db="EMBL/GenBank/DDBJ databases">
        <title>Genomic Encyclopedia of Type Strains, Phase IV (KMG-V): Genome sequencing to study the core and pangenomes of soil and plant-associated prokaryotes.</title>
        <authorList>
            <person name="Whitman W."/>
        </authorList>
    </citation>
    <scope>NUCLEOTIDE SEQUENCE [LARGE SCALE GENOMIC DNA]</scope>
    <source>
        <strain evidence="3 4">BR 11865</strain>
    </source>
</reference>
<name>A0A560G735_9PROT</name>
<protein>
    <submittedName>
        <fullName evidence="3">Uncharacterized protein (TIGR03032 family)</fullName>
    </submittedName>
</protein>
<feature type="domain" description="Conserved hypothetical protein CHP03032" evidence="2">
    <location>
        <begin position="40"/>
        <end position="358"/>
    </location>
</feature>
<evidence type="ECO:0000259" key="2">
    <source>
        <dbReference type="Pfam" id="PF16261"/>
    </source>
</evidence>
<dbReference type="RefSeq" id="WP_145615818.1">
    <property type="nucleotide sequence ID" value="NZ_VITO01000003.1"/>
</dbReference>
<dbReference type="Proteomes" id="UP000316545">
    <property type="component" value="Unassembled WGS sequence"/>
</dbReference>
<feature type="region of interest" description="Disordered" evidence="1">
    <location>
        <begin position="1"/>
        <end position="31"/>
    </location>
</feature>
<dbReference type="Pfam" id="PF16261">
    <property type="entry name" value="DUF4915"/>
    <property type="match status" value="1"/>
</dbReference>
<feature type="region of interest" description="Disordered" evidence="1">
    <location>
        <begin position="375"/>
        <end position="402"/>
    </location>
</feature>
<proteinExistence type="predicted"/>
<evidence type="ECO:0000313" key="4">
    <source>
        <dbReference type="Proteomes" id="UP000316545"/>
    </source>
</evidence>
<dbReference type="NCBIfam" id="TIGR03032">
    <property type="entry name" value="TIGR03032 family protein"/>
    <property type="match status" value="1"/>
</dbReference>
<dbReference type="AlphaFoldDB" id="A0A560G735"/>
<dbReference type="SUPFAM" id="SSF63825">
    <property type="entry name" value="YWTD domain"/>
    <property type="match status" value="1"/>
</dbReference>
<dbReference type="InterPro" id="IPR011044">
    <property type="entry name" value="Quino_amine_DH_bsu"/>
</dbReference>
<comment type="caution">
    <text evidence="3">The sequence shown here is derived from an EMBL/GenBank/DDBJ whole genome shotgun (WGS) entry which is preliminary data.</text>
</comment>
<sequence length="402" mass="44070">MAMTPEAGTAVNETAEDVTNSVPVASQDRMEPPRFLPSPGFAAWLAETGGSLLMSTYQSARLIFLYETDGGLHVLDRVVGTAMGLAVDTDKIWLGNKEQIWKFANTGPATLDSLPVDALYMPRKGYFIGPCDTHDMIADVDFKGERHELVFANTNFSCIAALDDQFNFRPLWKPDFISSLMAEDRCHLNGIGARDGRVVYATLCGRSDTTFGWRGTKNGGGFAVDVETGEILAQGLSMPHSPRWYRDRLWLLNSGDGQFGYVDGERGGFVAVAECPGFARGLSFVGDYAIVGLSQLRTNSFASGIALNAKLQAGNIQQRCGLQIVDLRTGHNAHWLTISGPVTELYDVVFNAGVRRPYCPGFRDPELHRQRVQLPDNSFPHPYRGVQRLFTKPPAGPEKSQG</sequence>
<gene>
    <name evidence="3" type="ORF">FBZ88_10359</name>
</gene>
<dbReference type="SUPFAM" id="SSF50969">
    <property type="entry name" value="YVTN repeat-like/Quinoprotein amine dehydrogenase"/>
    <property type="match status" value="1"/>
</dbReference>
<dbReference type="InterPro" id="IPR017481">
    <property type="entry name" value="CHP03032"/>
</dbReference>